<keyword evidence="1" id="KW-0812">Transmembrane</keyword>
<keyword evidence="1" id="KW-1133">Transmembrane helix</keyword>
<keyword evidence="1" id="KW-0472">Membrane</keyword>
<feature type="transmembrane region" description="Helical" evidence="1">
    <location>
        <begin position="47"/>
        <end position="69"/>
    </location>
</feature>
<gene>
    <name evidence="2" type="ORF">BECKFW1821A_GA0114235_10366</name>
    <name evidence="3" type="ORF">BECKFW1821B_GA0114236_10485</name>
</gene>
<reference evidence="2" key="1">
    <citation type="submission" date="2019-02" db="EMBL/GenBank/DDBJ databases">
        <authorList>
            <person name="Gruber-Vodicka R. H."/>
            <person name="Seah K. B. B."/>
        </authorList>
    </citation>
    <scope>NUCLEOTIDE SEQUENCE</scope>
    <source>
        <strain evidence="3">BECK_BZ106</strain>
        <strain evidence="2">BECK_BZ15</strain>
    </source>
</reference>
<name>A0A450SGW9_9GAMM</name>
<protein>
    <submittedName>
        <fullName evidence="2">Uncharacterized protein</fullName>
    </submittedName>
</protein>
<evidence type="ECO:0000313" key="2">
    <source>
        <dbReference type="EMBL" id="VFJ52363.1"/>
    </source>
</evidence>
<dbReference type="AlphaFoldDB" id="A0A450SGW9"/>
<accession>A0A450SGW9</accession>
<evidence type="ECO:0000313" key="3">
    <source>
        <dbReference type="EMBL" id="VFJ59504.1"/>
    </source>
</evidence>
<sequence length="103" mass="11823">MMIECPVSIMRSVALPVILVAILGWAHPIQAHGGHVPMNLEFLHGMWHMFAAAGMVAVFLLWGVFFWGLPNSRVRNKGKWDRSRNLRKFEANSELSDEDFRKF</sequence>
<proteinExistence type="predicted"/>
<dbReference type="EMBL" id="CAADFD010000048">
    <property type="protein sequence ID" value="VFJ59504.1"/>
    <property type="molecule type" value="Genomic_DNA"/>
</dbReference>
<organism evidence="2">
    <name type="scientific">Candidatus Kentrum sp. FW</name>
    <dbReference type="NCBI Taxonomy" id="2126338"/>
    <lineage>
        <taxon>Bacteria</taxon>
        <taxon>Pseudomonadati</taxon>
        <taxon>Pseudomonadota</taxon>
        <taxon>Gammaproteobacteria</taxon>
        <taxon>Candidatus Kentrum</taxon>
    </lineage>
</organism>
<dbReference type="EMBL" id="CAADEW010000036">
    <property type="protein sequence ID" value="VFJ52363.1"/>
    <property type="molecule type" value="Genomic_DNA"/>
</dbReference>
<evidence type="ECO:0000256" key="1">
    <source>
        <dbReference type="SAM" id="Phobius"/>
    </source>
</evidence>